<proteinExistence type="predicted"/>
<keyword evidence="2" id="KW-0472">Membrane</keyword>
<dbReference type="PANTHER" id="PTHR30627:SF26">
    <property type="entry name" value="PENICILLIN-BINDING PROTEIN 2B"/>
    <property type="match status" value="1"/>
</dbReference>
<dbReference type="InterPro" id="IPR005311">
    <property type="entry name" value="PBP_dimer"/>
</dbReference>
<dbReference type="GO" id="GO:0071555">
    <property type="term" value="P:cell wall organization"/>
    <property type="evidence" value="ECO:0007669"/>
    <property type="project" value="TreeGrafter"/>
</dbReference>
<dbReference type="eggNOG" id="COG0768">
    <property type="taxonomic scope" value="Bacteria"/>
</dbReference>
<comment type="caution">
    <text evidence="4">The sequence shown here is derived from an EMBL/GenBank/DDBJ whole genome shotgun (WGS) entry which is preliminary data.</text>
</comment>
<evidence type="ECO:0000256" key="1">
    <source>
        <dbReference type="ARBA" id="ARBA00004162"/>
    </source>
</evidence>
<keyword evidence="5" id="KW-1185">Reference proteome</keyword>
<keyword evidence="2" id="KW-1133">Transmembrane helix</keyword>
<feature type="transmembrane region" description="Helical" evidence="2">
    <location>
        <begin position="20"/>
        <end position="45"/>
    </location>
</feature>
<protein>
    <recommendedName>
        <fullName evidence="3">Penicillin-binding protein dimerisation domain-containing protein</fullName>
    </recommendedName>
</protein>
<dbReference type="GO" id="GO:0008658">
    <property type="term" value="F:penicillin binding"/>
    <property type="evidence" value="ECO:0007669"/>
    <property type="project" value="InterPro"/>
</dbReference>
<evidence type="ECO:0000259" key="3">
    <source>
        <dbReference type="Pfam" id="PF03717"/>
    </source>
</evidence>
<reference evidence="4 5" key="1">
    <citation type="submission" date="2011-09" db="EMBL/GenBank/DDBJ databases">
        <authorList>
            <person name="Weinstock G."/>
            <person name="Sodergren E."/>
            <person name="Clifton S."/>
            <person name="Fulton L."/>
            <person name="Fulton B."/>
            <person name="Courtney L."/>
            <person name="Fronick C."/>
            <person name="Harrison M."/>
            <person name="Strong C."/>
            <person name="Farmer C."/>
            <person name="Delahaunty K."/>
            <person name="Markovic C."/>
            <person name="Hall O."/>
            <person name="Minx P."/>
            <person name="Tomlinson C."/>
            <person name="Mitreva M."/>
            <person name="Hou S."/>
            <person name="Chen J."/>
            <person name="Wollam A."/>
            <person name="Pepin K.H."/>
            <person name="Johnson M."/>
            <person name="Bhonagiri V."/>
            <person name="Zhang X."/>
            <person name="Suruliraj S."/>
            <person name="Warren W."/>
            <person name="Chinwalla A."/>
            <person name="Mardis E.R."/>
            <person name="Wilson R.K."/>
        </authorList>
    </citation>
    <scope>NUCLEOTIDE SEQUENCE [LARGE SCALE GENOMIC DNA]</scope>
    <source>
        <strain evidence="4 5">F0439</strain>
    </source>
</reference>
<evidence type="ECO:0000313" key="4">
    <source>
        <dbReference type="EMBL" id="EHM00757.1"/>
    </source>
</evidence>
<comment type="subcellular location">
    <subcellularLocation>
        <location evidence="1">Cell membrane</location>
        <topology evidence="1">Single-pass membrane protein</topology>
    </subcellularLocation>
</comment>
<evidence type="ECO:0000313" key="5">
    <source>
        <dbReference type="Proteomes" id="UP000004625"/>
    </source>
</evidence>
<accession>G9ZKZ8</accession>
<dbReference type="Gene3D" id="3.90.1310.10">
    <property type="entry name" value="Penicillin-binding protein 2a (Domain 2)"/>
    <property type="match status" value="1"/>
</dbReference>
<dbReference type="HOGENOM" id="CLU_2058405_0_0_9"/>
<gene>
    <name evidence="4" type="ORF">HMPREF9103_00396</name>
</gene>
<dbReference type="EMBL" id="AGEY01000021">
    <property type="protein sequence ID" value="EHM00757.1"/>
    <property type="molecule type" value="Genomic_DNA"/>
</dbReference>
<dbReference type="SUPFAM" id="SSF56519">
    <property type="entry name" value="Penicillin binding protein dimerisation domain"/>
    <property type="match status" value="1"/>
</dbReference>
<organism evidence="4 5">
    <name type="scientific">Lentilactobacillus parafarraginis F0439</name>
    <dbReference type="NCBI Taxonomy" id="797515"/>
    <lineage>
        <taxon>Bacteria</taxon>
        <taxon>Bacillati</taxon>
        <taxon>Bacillota</taxon>
        <taxon>Bacilli</taxon>
        <taxon>Lactobacillales</taxon>
        <taxon>Lactobacillaceae</taxon>
        <taxon>Lentilactobacillus</taxon>
    </lineage>
</organism>
<dbReference type="InterPro" id="IPR036138">
    <property type="entry name" value="PBP_dimer_sf"/>
</dbReference>
<dbReference type="STRING" id="797515.HMPREF9103_00396"/>
<feature type="domain" description="Penicillin-binding protein dimerisation" evidence="3">
    <location>
        <begin position="68"/>
        <end position="101"/>
    </location>
</feature>
<dbReference type="Pfam" id="PF03717">
    <property type="entry name" value="PBP_dimer"/>
    <property type="match status" value="1"/>
</dbReference>
<dbReference type="InterPro" id="IPR050515">
    <property type="entry name" value="Beta-lactam/transpept"/>
</dbReference>
<evidence type="ECO:0000256" key="2">
    <source>
        <dbReference type="SAM" id="Phobius"/>
    </source>
</evidence>
<dbReference type="AlphaFoldDB" id="G9ZKZ8"/>
<dbReference type="PATRIC" id="fig|797515.3.peg.366"/>
<dbReference type="GO" id="GO:0005886">
    <property type="term" value="C:plasma membrane"/>
    <property type="evidence" value="ECO:0007669"/>
    <property type="project" value="UniProtKB-SubCell"/>
</dbReference>
<keyword evidence="2" id="KW-0812">Transmembrane</keyword>
<name>G9ZKZ8_9LACO</name>
<dbReference type="PANTHER" id="PTHR30627">
    <property type="entry name" value="PEPTIDOGLYCAN D,D-TRANSPEPTIDASE"/>
    <property type="match status" value="1"/>
</dbReference>
<dbReference type="Proteomes" id="UP000004625">
    <property type="component" value="Unassembled WGS sequence"/>
</dbReference>
<sequence>MKEPSNRSDNNLKARQNRKLVGISLLLIFFVVFFVLSLRLMVIAVGKNVKHVNLNERAEKLYNQTRTLKAKRGTIYDAHGNPIAEDTSTYSIYAVLDKNQRGLDDKPMYVKDKARTSRS</sequence>